<sequence length="331" mass="33675">MSTPPPATMRALLQTAPGGADTLYMGTTATPIPAAGQLLVRVQAAGVNRADIVQREGRYPAPPGASPILGLEVAGEVAALGEGVTGFALGDAVFGLVAGGGYAQYAVLDADCAVLRPSWLSIEAAASLPEAWMTAWLNLVVLGGLQAGETALVHAGASGVGAAAIQLARLLGASAIATVGSEAKAAYCSSLGARLAINYRTADFAAEVKAAGGVELILDCIGGAYLEGNLASLKPDGRLVVIGLMGGAGAQLDIGRLLVKRLSVRGSTLRPQPLQVKARLTAALRDTVLPALATGEIKLTLDQTFAWADTAQAHRYLEDNRNCGKVVLCVD</sequence>
<keyword evidence="2" id="KW-0560">Oxidoreductase</keyword>
<evidence type="ECO:0000313" key="5">
    <source>
        <dbReference type="Proteomes" id="UP001156706"/>
    </source>
</evidence>
<dbReference type="RefSeq" id="WP_284195977.1">
    <property type="nucleotide sequence ID" value="NZ_BSOG01000002.1"/>
</dbReference>
<evidence type="ECO:0000256" key="1">
    <source>
        <dbReference type="ARBA" id="ARBA00022857"/>
    </source>
</evidence>
<dbReference type="SUPFAM" id="SSF51735">
    <property type="entry name" value="NAD(P)-binding Rossmann-fold domains"/>
    <property type="match status" value="1"/>
</dbReference>
<dbReference type="InterPro" id="IPR013149">
    <property type="entry name" value="ADH-like_C"/>
</dbReference>
<dbReference type="NCBIfam" id="TIGR02824">
    <property type="entry name" value="quinone_pig3"/>
    <property type="match status" value="1"/>
</dbReference>
<dbReference type="Gene3D" id="3.90.180.10">
    <property type="entry name" value="Medium-chain alcohol dehydrogenases, catalytic domain"/>
    <property type="match status" value="1"/>
</dbReference>
<feature type="domain" description="Enoyl reductase (ER)" evidence="3">
    <location>
        <begin position="18"/>
        <end position="328"/>
    </location>
</feature>
<dbReference type="Proteomes" id="UP001156706">
    <property type="component" value="Unassembled WGS sequence"/>
</dbReference>
<name>A0ABQ5YD00_9NEIS</name>
<evidence type="ECO:0000256" key="2">
    <source>
        <dbReference type="ARBA" id="ARBA00023002"/>
    </source>
</evidence>
<comment type="caution">
    <text evidence="4">The sequence shown here is derived from an EMBL/GenBank/DDBJ whole genome shotgun (WGS) entry which is preliminary data.</text>
</comment>
<dbReference type="PANTHER" id="PTHR48106">
    <property type="entry name" value="QUINONE OXIDOREDUCTASE PIG3-RELATED"/>
    <property type="match status" value="1"/>
</dbReference>
<keyword evidence="5" id="KW-1185">Reference proteome</keyword>
<evidence type="ECO:0000259" key="3">
    <source>
        <dbReference type="SMART" id="SM00829"/>
    </source>
</evidence>
<dbReference type="SUPFAM" id="SSF50129">
    <property type="entry name" value="GroES-like"/>
    <property type="match status" value="1"/>
</dbReference>
<dbReference type="Gene3D" id="3.40.50.720">
    <property type="entry name" value="NAD(P)-binding Rossmann-like Domain"/>
    <property type="match status" value="1"/>
</dbReference>
<evidence type="ECO:0000313" key="4">
    <source>
        <dbReference type="EMBL" id="GLR12845.1"/>
    </source>
</evidence>
<dbReference type="InterPro" id="IPR020843">
    <property type="entry name" value="ER"/>
</dbReference>
<keyword evidence="1" id="KW-0521">NADP</keyword>
<dbReference type="InterPro" id="IPR011032">
    <property type="entry name" value="GroES-like_sf"/>
</dbReference>
<organism evidence="4 5">
    <name type="scientific">Chitinimonas prasina</name>
    <dbReference type="NCBI Taxonomy" id="1434937"/>
    <lineage>
        <taxon>Bacteria</taxon>
        <taxon>Pseudomonadati</taxon>
        <taxon>Pseudomonadota</taxon>
        <taxon>Betaproteobacteria</taxon>
        <taxon>Neisseriales</taxon>
        <taxon>Chitinibacteraceae</taxon>
        <taxon>Chitinimonas</taxon>
    </lineage>
</organism>
<accession>A0ABQ5YD00</accession>
<dbReference type="SMART" id="SM00829">
    <property type="entry name" value="PKS_ER"/>
    <property type="match status" value="1"/>
</dbReference>
<dbReference type="Pfam" id="PF00107">
    <property type="entry name" value="ADH_zinc_N"/>
    <property type="match status" value="1"/>
</dbReference>
<proteinExistence type="predicted"/>
<dbReference type="InterPro" id="IPR014189">
    <property type="entry name" value="Quinone_OxRdtase_PIG3"/>
</dbReference>
<dbReference type="CDD" id="cd05276">
    <property type="entry name" value="p53_inducible_oxidoreductase"/>
    <property type="match status" value="1"/>
</dbReference>
<dbReference type="InterPro" id="IPR013154">
    <property type="entry name" value="ADH-like_N"/>
</dbReference>
<dbReference type="EMBL" id="BSOG01000002">
    <property type="protein sequence ID" value="GLR12845.1"/>
    <property type="molecule type" value="Genomic_DNA"/>
</dbReference>
<gene>
    <name evidence="4" type="ORF">GCM10007907_16350</name>
</gene>
<dbReference type="Pfam" id="PF08240">
    <property type="entry name" value="ADH_N"/>
    <property type="match status" value="1"/>
</dbReference>
<dbReference type="InterPro" id="IPR036291">
    <property type="entry name" value="NAD(P)-bd_dom_sf"/>
</dbReference>
<protein>
    <submittedName>
        <fullName evidence="4">NAD(P)H quinone oxidoreductase</fullName>
    </submittedName>
</protein>
<dbReference type="PANTHER" id="PTHR48106:SF18">
    <property type="entry name" value="QUINONE OXIDOREDUCTASE PIG3"/>
    <property type="match status" value="1"/>
</dbReference>
<reference evidence="5" key="1">
    <citation type="journal article" date="2019" name="Int. J. Syst. Evol. Microbiol.">
        <title>The Global Catalogue of Microorganisms (GCM) 10K type strain sequencing project: providing services to taxonomists for standard genome sequencing and annotation.</title>
        <authorList>
            <consortium name="The Broad Institute Genomics Platform"/>
            <consortium name="The Broad Institute Genome Sequencing Center for Infectious Disease"/>
            <person name="Wu L."/>
            <person name="Ma J."/>
        </authorList>
    </citation>
    <scope>NUCLEOTIDE SEQUENCE [LARGE SCALE GENOMIC DNA]</scope>
    <source>
        <strain evidence="5">NBRC 110044</strain>
    </source>
</reference>